<organism evidence="6 7">
    <name type="scientific">Streptococcus oralis</name>
    <dbReference type="NCBI Taxonomy" id="1303"/>
    <lineage>
        <taxon>Bacteria</taxon>
        <taxon>Bacillati</taxon>
        <taxon>Bacillota</taxon>
        <taxon>Bacilli</taxon>
        <taxon>Lactobacillales</taxon>
        <taxon>Streptococcaceae</taxon>
        <taxon>Streptococcus</taxon>
    </lineage>
</organism>
<dbReference type="InterPro" id="IPR045857">
    <property type="entry name" value="O16G_dom_2"/>
</dbReference>
<dbReference type="Pfam" id="PF23915">
    <property type="entry name" value="SusG_C"/>
    <property type="match status" value="1"/>
</dbReference>
<dbReference type="InterPro" id="IPR017853">
    <property type="entry name" value="GH"/>
</dbReference>
<dbReference type="PANTHER" id="PTHR10357:SF217">
    <property type="entry name" value="TREHALOSE-6-PHOSPHATE HYDROLASE"/>
    <property type="match status" value="1"/>
</dbReference>
<dbReference type="SUPFAM" id="SSF51011">
    <property type="entry name" value="Glycosyl hydrolase domain"/>
    <property type="match status" value="1"/>
</dbReference>
<dbReference type="GO" id="GO:0005993">
    <property type="term" value="P:trehalose catabolic process"/>
    <property type="evidence" value="ECO:0007669"/>
    <property type="project" value="InterPro"/>
</dbReference>
<dbReference type="Pfam" id="PF00128">
    <property type="entry name" value="Alpha-amylase"/>
    <property type="match status" value="1"/>
</dbReference>
<evidence type="ECO:0000313" key="7">
    <source>
        <dbReference type="Proteomes" id="UP000070353"/>
    </source>
</evidence>
<dbReference type="CDD" id="cd11333">
    <property type="entry name" value="AmyAc_SI_OligoGlu_DGase"/>
    <property type="match status" value="1"/>
</dbReference>
<dbReference type="InterPro" id="IPR012769">
    <property type="entry name" value="Trehalose_TreC"/>
</dbReference>
<evidence type="ECO:0000256" key="2">
    <source>
        <dbReference type="ARBA" id="ARBA00022801"/>
    </source>
</evidence>
<dbReference type="GO" id="GO:0005737">
    <property type="term" value="C:cytoplasm"/>
    <property type="evidence" value="ECO:0007669"/>
    <property type="project" value="UniProtKB-UniRule"/>
</dbReference>
<name>A0A139QM28_STROR</name>
<comment type="similarity">
    <text evidence="1">Belongs to the glycosyl hydrolase 13 family.</text>
</comment>
<evidence type="ECO:0000256" key="3">
    <source>
        <dbReference type="ARBA" id="ARBA00023295"/>
    </source>
</evidence>
<comment type="caution">
    <text evidence="6">The sequence shown here is derived from an EMBL/GenBank/DDBJ whole genome shotgun (WGS) entry which is preliminary data.</text>
</comment>
<keyword evidence="3 6" id="KW-0326">Glycosidase</keyword>
<accession>A0A139QM28</accession>
<proteinExistence type="inferred from homology"/>
<dbReference type="SMART" id="SM00642">
    <property type="entry name" value="Aamy"/>
    <property type="match status" value="1"/>
</dbReference>
<evidence type="ECO:0000256" key="1">
    <source>
        <dbReference type="ARBA" id="ARBA00008061"/>
    </source>
</evidence>
<dbReference type="Gene3D" id="2.60.40.1180">
    <property type="entry name" value="Golgi alpha-mannosidase II"/>
    <property type="match status" value="1"/>
</dbReference>
<dbReference type="PANTHER" id="PTHR10357">
    <property type="entry name" value="ALPHA-AMYLASE FAMILY MEMBER"/>
    <property type="match status" value="1"/>
</dbReference>
<dbReference type="Gene3D" id="3.90.400.10">
    <property type="entry name" value="Oligo-1,6-glucosidase, Domain 2"/>
    <property type="match status" value="1"/>
</dbReference>
<dbReference type="AlphaFoldDB" id="A0A139QM28"/>
<dbReference type="NCBIfam" id="TIGR02403">
    <property type="entry name" value="trehalose_treC"/>
    <property type="match status" value="1"/>
</dbReference>
<dbReference type="EC" id="3.2.1.93" evidence="4"/>
<dbReference type="InterPro" id="IPR006047">
    <property type="entry name" value="GH13_cat_dom"/>
</dbReference>
<dbReference type="GO" id="GO:0008788">
    <property type="term" value="F:alpha,alpha-phosphotrehalase activity"/>
    <property type="evidence" value="ECO:0007669"/>
    <property type="project" value="UniProtKB-UniRule"/>
</dbReference>
<protein>
    <recommendedName>
        <fullName evidence="4">Alpha,alpha-phosphotrehalase</fullName>
        <ecNumber evidence="4">3.2.1.93</ecNumber>
    </recommendedName>
</protein>
<evidence type="ECO:0000259" key="5">
    <source>
        <dbReference type="SMART" id="SM00642"/>
    </source>
</evidence>
<dbReference type="InterPro" id="IPR056300">
    <property type="entry name" value="SusG-like_C"/>
</dbReference>
<dbReference type="PATRIC" id="fig|1303.84.peg.1838"/>
<reference evidence="6 7" key="1">
    <citation type="submission" date="2016-01" db="EMBL/GenBank/DDBJ databases">
        <title>Highly variable Streptococcus oralis are common among viridans streptococci isolated from primates.</title>
        <authorList>
            <person name="Denapaite D."/>
            <person name="Rieger M."/>
            <person name="Koendgen S."/>
            <person name="Brueckner R."/>
            <person name="Ochigava I."/>
            <person name="Kappeler P."/>
            <person name="Maetz-Rensing K."/>
            <person name="Leendertz F."/>
            <person name="Hakenbeck R."/>
        </authorList>
    </citation>
    <scope>NUCLEOTIDE SEQUENCE [LARGE SCALE GENOMIC DNA]</scope>
    <source>
        <strain evidence="6 7">DD24</strain>
    </source>
</reference>
<dbReference type="GO" id="GO:0004556">
    <property type="term" value="F:alpha-amylase activity"/>
    <property type="evidence" value="ECO:0007669"/>
    <property type="project" value="TreeGrafter"/>
</dbReference>
<feature type="domain" description="Glycosyl hydrolase family 13 catalytic" evidence="5">
    <location>
        <begin position="11"/>
        <end position="407"/>
    </location>
</feature>
<dbReference type="SUPFAM" id="SSF51445">
    <property type="entry name" value="(Trans)glycosidases"/>
    <property type="match status" value="1"/>
</dbReference>
<evidence type="ECO:0000313" key="6">
    <source>
        <dbReference type="EMBL" id="KXU03610.1"/>
    </source>
</evidence>
<dbReference type="FunFam" id="3.20.20.80:FF:000064">
    <property type="entry name" value="Oligo-1,6-glucosidase"/>
    <property type="match status" value="1"/>
</dbReference>
<dbReference type="FunFam" id="2.60.40.1180:FF:000007">
    <property type="entry name" value="Sucrose isomerase"/>
    <property type="match status" value="1"/>
</dbReference>
<dbReference type="RefSeq" id="WP_061409653.1">
    <property type="nucleotide sequence ID" value="NZ_KQ970761.1"/>
</dbReference>
<dbReference type="OrthoDB" id="9805159at2"/>
<gene>
    <name evidence="6" type="ORF">SORDD24_01658</name>
</gene>
<dbReference type="EMBL" id="LQZB01000186">
    <property type="protein sequence ID" value="KXU03610.1"/>
    <property type="molecule type" value="Genomic_DNA"/>
</dbReference>
<dbReference type="Gene3D" id="3.20.20.80">
    <property type="entry name" value="Glycosidases"/>
    <property type="match status" value="1"/>
</dbReference>
<dbReference type="NCBIfam" id="NF008183">
    <property type="entry name" value="PRK10933.1"/>
    <property type="match status" value="1"/>
</dbReference>
<keyword evidence="2 6" id="KW-0378">Hydrolase</keyword>
<dbReference type="InterPro" id="IPR013780">
    <property type="entry name" value="Glyco_hydro_b"/>
</dbReference>
<sequence>MALDKGKVVYQIYPKSYKDTTGNGIGDFRGIIEKIPYLAKLGVDMVWLNPFYPSPQRDNGYDISDYMAVDPLFGDMADFEEMVRVGKEHKIDFMLDMVLNHCSTEHEWFQKALAGDQYYQDFFFIQDQPTDWQSKFGGSAWAPFGDTGKYYLHLFDETQADLNWRNPNVRKELFKVVNFWRDKGVKGFRFDVINLIGKDEVLADCPENEGKPAYTDKPIVHDYLRMMNEATFGSDDGFMTVGEMSSTTMGNCVLYSSPDRQELSMTFNFHHLKVDYKDGQKWTLAPFDFEELKRLYHSWGKEMSDKNGWSALFWNNHDQPRALNRFVDIQHFRKEGATMLAASIHLSRGTPYIYMGEEIGMVDPDYDSMDDYVDVESINAYQMLLKEGKSEQEAFRIIQAKSRDNSRIPMQWDASENAGFTKGTLWLKAGKSYPQINVENEIKGPIFAFYQNLIRLRKEMPIISEGSYKPAFEDSQQVYAFERQYKDEKLLVLNNFYATEVEIELPAAYQNGQILISNYEDEEVSEKILLKPYQTLTIYVK</sequence>
<dbReference type="Proteomes" id="UP000070353">
    <property type="component" value="Unassembled WGS sequence"/>
</dbReference>
<evidence type="ECO:0000256" key="4">
    <source>
        <dbReference type="NCBIfam" id="TIGR02403"/>
    </source>
</evidence>